<keyword evidence="3" id="KW-1185">Reference proteome</keyword>
<dbReference type="Proteomes" id="UP000094336">
    <property type="component" value="Unassembled WGS sequence"/>
</dbReference>
<dbReference type="AlphaFoldDB" id="A0A1E3QRZ6"/>
<feature type="region of interest" description="Disordered" evidence="1">
    <location>
        <begin position="114"/>
        <end position="143"/>
    </location>
</feature>
<accession>A0A1E3QRZ6</accession>
<sequence>MDFVTSLPELNRQDHYSAGYYGQEYINRCLRYPSLSPEGRMHEYTLPNNTFEELKNGTSDLSLLIPTELHCEMDSPGKRKRFGFKMRRLFSWKIRSVPPSSNVLDSRDRGIYKGIASGDTSDSDSVDYKTAKKSVSSKHQGDQKFERKSFRRLFTRLPKEHVFDSISMEGGTEVEGDLEVEGVPEVEGSETDFAHSILSEYNKASVSDMASKKNGATARRSSIWGYFRKRVHLADAGSAITLTEKYLSDYSQLSADINALPFNITVTENKTRRSLHRSISQIFKGRTEIDDPDVSEILESPTILSRTIDQRLASSFMNQENQAWNPYILAKQQQTPCELKHECIDDECDDDDKLNRSPLPLEIQVYRELFKGYSLGMLAQKRSFSTKEHVFSDSAAKYLNDRRCVSGPGLGSQCVKA</sequence>
<name>A0A1E3QRZ6_9ASCO</name>
<proteinExistence type="predicted"/>
<gene>
    <name evidence="2" type="ORF">BABINDRAFT_160753</name>
</gene>
<dbReference type="GeneID" id="30146277"/>
<dbReference type="RefSeq" id="XP_018985801.1">
    <property type="nucleotide sequence ID" value="XM_019128424.1"/>
</dbReference>
<evidence type="ECO:0000313" key="2">
    <source>
        <dbReference type="EMBL" id="ODQ80473.1"/>
    </source>
</evidence>
<reference evidence="3" key="1">
    <citation type="submission" date="2016-05" db="EMBL/GenBank/DDBJ databases">
        <title>Comparative genomics of biotechnologically important yeasts.</title>
        <authorList>
            <consortium name="DOE Joint Genome Institute"/>
            <person name="Riley R."/>
            <person name="Haridas S."/>
            <person name="Wolfe K.H."/>
            <person name="Lopes M.R."/>
            <person name="Hittinger C.T."/>
            <person name="Goker M."/>
            <person name="Salamov A."/>
            <person name="Wisecaver J."/>
            <person name="Long T.M."/>
            <person name="Aerts A.L."/>
            <person name="Barry K."/>
            <person name="Choi C."/>
            <person name="Clum A."/>
            <person name="Coughlan A.Y."/>
            <person name="Deshpande S."/>
            <person name="Douglass A.P."/>
            <person name="Hanson S.J."/>
            <person name="Klenk H.-P."/>
            <person name="Labutti K."/>
            <person name="Lapidus A."/>
            <person name="Lindquist E."/>
            <person name="Lipzen A."/>
            <person name="Meier-Kolthoff J.P."/>
            <person name="Ohm R.A."/>
            <person name="Otillar R.P."/>
            <person name="Pangilinan J."/>
            <person name="Peng Y."/>
            <person name="Rokas A."/>
            <person name="Rosa C.A."/>
            <person name="Scheuner C."/>
            <person name="Sibirny A.A."/>
            <person name="Slot J.C."/>
            <person name="Stielow J.B."/>
            <person name="Sun H."/>
            <person name="Kurtzman C.P."/>
            <person name="Blackwell M."/>
            <person name="Grigoriev I.V."/>
            <person name="Jeffries T.W."/>
        </authorList>
    </citation>
    <scope>NUCLEOTIDE SEQUENCE [LARGE SCALE GENOMIC DNA]</scope>
    <source>
        <strain evidence="3">NRRL Y-12698</strain>
    </source>
</reference>
<protein>
    <submittedName>
        <fullName evidence="2">Uncharacterized protein</fullName>
    </submittedName>
</protein>
<dbReference type="EMBL" id="KV454429">
    <property type="protein sequence ID" value="ODQ80473.1"/>
    <property type="molecule type" value="Genomic_DNA"/>
</dbReference>
<evidence type="ECO:0000256" key="1">
    <source>
        <dbReference type="SAM" id="MobiDB-lite"/>
    </source>
</evidence>
<organism evidence="2 3">
    <name type="scientific">Babjeviella inositovora NRRL Y-12698</name>
    <dbReference type="NCBI Taxonomy" id="984486"/>
    <lineage>
        <taxon>Eukaryota</taxon>
        <taxon>Fungi</taxon>
        <taxon>Dikarya</taxon>
        <taxon>Ascomycota</taxon>
        <taxon>Saccharomycotina</taxon>
        <taxon>Pichiomycetes</taxon>
        <taxon>Serinales incertae sedis</taxon>
        <taxon>Babjeviella</taxon>
    </lineage>
</organism>
<evidence type="ECO:0000313" key="3">
    <source>
        <dbReference type="Proteomes" id="UP000094336"/>
    </source>
</evidence>